<keyword evidence="3" id="KW-1185">Reference proteome</keyword>
<dbReference type="Proteomes" id="UP000186720">
    <property type="component" value="Unassembled WGS sequence"/>
</dbReference>
<accession>A0A1Q5ZZ74</accession>
<gene>
    <name evidence="2" type="ORF">RG47T_2533</name>
</gene>
<evidence type="ECO:0000313" key="2">
    <source>
        <dbReference type="EMBL" id="OKS87074.1"/>
    </source>
</evidence>
<reference evidence="2 3" key="1">
    <citation type="submission" date="2016-11" db="EMBL/GenBank/DDBJ databases">
        <title>Whole Genome Sequencing of Mucilaginibacter polytrichastri RG4-7(T) isolated from the moss sample.</title>
        <authorList>
            <person name="Li Y."/>
        </authorList>
    </citation>
    <scope>NUCLEOTIDE SEQUENCE [LARGE SCALE GENOMIC DNA]</scope>
    <source>
        <strain evidence="2 3">RG4-7</strain>
    </source>
</reference>
<name>A0A1Q5ZZ74_9SPHI</name>
<keyword evidence="1" id="KW-1133">Transmembrane helix</keyword>
<dbReference type="EMBL" id="MPPL01000001">
    <property type="protein sequence ID" value="OKS87074.1"/>
    <property type="molecule type" value="Genomic_DNA"/>
</dbReference>
<feature type="transmembrane region" description="Helical" evidence="1">
    <location>
        <begin position="21"/>
        <end position="43"/>
    </location>
</feature>
<keyword evidence="1" id="KW-0812">Transmembrane</keyword>
<organism evidence="2 3">
    <name type="scientific">Mucilaginibacter polytrichastri</name>
    <dbReference type="NCBI Taxonomy" id="1302689"/>
    <lineage>
        <taxon>Bacteria</taxon>
        <taxon>Pseudomonadati</taxon>
        <taxon>Bacteroidota</taxon>
        <taxon>Sphingobacteriia</taxon>
        <taxon>Sphingobacteriales</taxon>
        <taxon>Sphingobacteriaceae</taxon>
        <taxon>Mucilaginibacter</taxon>
    </lineage>
</organism>
<keyword evidence="1" id="KW-0472">Membrane</keyword>
<proteinExistence type="predicted"/>
<protein>
    <recommendedName>
        <fullName evidence="4">MacB-like periplasmic core domain-containing protein</fullName>
    </recommendedName>
</protein>
<dbReference type="AlphaFoldDB" id="A0A1Q5ZZ74"/>
<dbReference type="STRING" id="1302689.RG47T_2533"/>
<evidence type="ECO:0000313" key="3">
    <source>
        <dbReference type="Proteomes" id="UP000186720"/>
    </source>
</evidence>
<evidence type="ECO:0008006" key="4">
    <source>
        <dbReference type="Google" id="ProtNLM"/>
    </source>
</evidence>
<comment type="caution">
    <text evidence="2">The sequence shown here is derived from an EMBL/GenBank/DDBJ whole genome shotgun (WGS) entry which is preliminary data.</text>
</comment>
<evidence type="ECO:0000256" key="1">
    <source>
        <dbReference type="SAM" id="Phobius"/>
    </source>
</evidence>
<dbReference type="RefSeq" id="WP_083627393.1">
    <property type="nucleotide sequence ID" value="NZ_FPAM01000005.1"/>
</dbReference>
<sequence length="134" mass="15211">MIRNYFKIAFRNFWRHKLFTLINIIGLTIGITAALVIYLIVYFDFTFDKLHPEGDRIYRVVSYYGYNGESGYNDGVTAALPLAVKGEVSGLTESAPLRTMYQPNILVPDGSKAPAKFRNQSDVILADGRFFNIF</sequence>